<proteinExistence type="inferred from homology"/>
<accession>A0AA41R450</accession>
<dbReference type="GO" id="GO:0005886">
    <property type="term" value="C:plasma membrane"/>
    <property type="evidence" value="ECO:0007669"/>
    <property type="project" value="UniProtKB-SubCell"/>
</dbReference>
<comment type="subcellular location">
    <subcellularLocation>
        <location evidence="1">Cell membrane</location>
        <topology evidence="1">Multi-pass membrane protein</topology>
    </subcellularLocation>
</comment>
<dbReference type="PANTHER" id="PTHR34583:SF2">
    <property type="entry name" value="ANTIPORTER SUBUNIT MNHC2-RELATED"/>
    <property type="match status" value="1"/>
</dbReference>
<name>A0AA41R450_9BACT</name>
<feature type="transmembrane region" description="Helical" evidence="8">
    <location>
        <begin position="24"/>
        <end position="44"/>
    </location>
</feature>
<reference evidence="9" key="1">
    <citation type="submission" date="2022-04" db="EMBL/GenBank/DDBJ databases">
        <title>Desulfatitalea alkaliphila sp. nov., a novel anaerobic sulfate-reducing bacterium isolated from terrestrial mud volcano, Taman Peninsula, Russia.</title>
        <authorList>
            <person name="Khomyakova M.A."/>
            <person name="Merkel A.Y."/>
            <person name="Slobodkin A.I."/>
        </authorList>
    </citation>
    <scope>NUCLEOTIDE SEQUENCE</scope>
    <source>
        <strain evidence="9">M08but</strain>
    </source>
</reference>
<dbReference type="InterPro" id="IPR050601">
    <property type="entry name" value="CPA3_antiporter_subunitC"/>
</dbReference>
<dbReference type="Gene3D" id="1.10.287.3510">
    <property type="match status" value="1"/>
</dbReference>
<dbReference type="Pfam" id="PF00420">
    <property type="entry name" value="Oxidored_q2"/>
    <property type="match status" value="1"/>
</dbReference>
<keyword evidence="6 8" id="KW-0472">Membrane</keyword>
<keyword evidence="4 8" id="KW-0812">Transmembrane</keyword>
<organism evidence="9 10">
    <name type="scientific">Desulfatitalea alkaliphila</name>
    <dbReference type="NCBI Taxonomy" id="2929485"/>
    <lineage>
        <taxon>Bacteria</taxon>
        <taxon>Pseudomonadati</taxon>
        <taxon>Thermodesulfobacteriota</taxon>
        <taxon>Desulfobacteria</taxon>
        <taxon>Desulfobacterales</taxon>
        <taxon>Desulfosarcinaceae</taxon>
        <taxon>Desulfatitalea</taxon>
    </lineage>
</organism>
<dbReference type="NCBIfam" id="NF009301">
    <property type="entry name" value="PRK12658.1"/>
    <property type="match status" value="1"/>
</dbReference>
<comment type="caution">
    <text evidence="9">The sequence shown here is derived from an EMBL/GenBank/DDBJ whole genome shotgun (WGS) entry which is preliminary data.</text>
</comment>
<protein>
    <submittedName>
        <fullName evidence="9">Na+/H+ antiporter subunit C</fullName>
    </submittedName>
</protein>
<feature type="region of interest" description="Disordered" evidence="7">
    <location>
        <begin position="107"/>
        <end position="135"/>
    </location>
</feature>
<evidence type="ECO:0000256" key="4">
    <source>
        <dbReference type="ARBA" id="ARBA00022692"/>
    </source>
</evidence>
<keyword evidence="5 8" id="KW-1133">Transmembrane helix</keyword>
<dbReference type="EMBL" id="JALJRB010000030">
    <property type="protein sequence ID" value="MCJ8502654.1"/>
    <property type="molecule type" value="Genomic_DNA"/>
</dbReference>
<evidence type="ECO:0000256" key="6">
    <source>
        <dbReference type="ARBA" id="ARBA00023136"/>
    </source>
</evidence>
<keyword evidence="3" id="KW-1003">Cell membrane</keyword>
<evidence type="ECO:0000313" key="9">
    <source>
        <dbReference type="EMBL" id="MCJ8502654.1"/>
    </source>
</evidence>
<comment type="similarity">
    <text evidence="2">Belongs to the CPA3 antiporters (TC 2.A.63) subunit C family.</text>
</comment>
<evidence type="ECO:0000256" key="7">
    <source>
        <dbReference type="SAM" id="MobiDB-lite"/>
    </source>
</evidence>
<evidence type="ECO:0000313" key="10">
    <source>
        <dbReference type="Proteomes" id="UP001165427"/>
    </source>
</evidence>
<dbReference type="Proteomes" id="UP001165427">
    <property type="component" value="Unassembled WGS sequence"/>
</dbReference>
<feature type="transmembrane region" description="Helical" evidence="8">
    <location>
        <begin position="75"/>
        <end position="96"/>
    </location>
</feature>
<dbReference type="RefSeq" id="WP_246913778.1">
    <property type="nucleotide sequence ID" value="NZ_JALJRB010000030.1"/>
</dbReference>
<evidence type="ECO:0000256" key="8">
    <source>
        <dbReference type="SAM" id="Phobius"/>
    </source>
</evidence>
<gene>
    <name evidence="9" type="ORF">MRX98_18915</name>
</gene>
<evidence type="ECO:0000256" key="3">
    <source>
        <dbReference type="ARBA" id="ARBA00022475"/>
    </source>
</evidence>
<dbReference type="PANTHER" id="PTHR34583">
    <property type="entry name" value="ANTIPORTER SUBUNIT MNHC2-RELATED"/>
    <property type="match status" value="1"/>
</dbReference>
<evidence type="ECO:0000256" key="5">
    <source>
        <dbReference type="ARBA" id="ARBA00022989"/>
    </source>
</evidence>
<evidence type="ECO:0000256" key="1">
    <source>
        <dbReference type="ARBA" id="ARBA00004651"/>
    </source>
</evidence>
<dbReference type="InterPro" id="IPR039428">
    <property type="entry name" value="NUOK/Mnh_C1-like"/>
</dbReference>
<evidence type="ECO:0000256" key="2">
    <source>
        <dbReference type="ARBA" id="ARBA00010388"/>
    </source>
</evidence>
<dbReference type="AlphaFoldDB" id="A0AA41R450"/>
<sequence length="135" mass="14303">MEGVLALLVGLVFAASIYLMLSGVLVKFVFGFALASNAVNLLIFTAGRLEHDRPPLIPVGAETPVGPTANALPQALILTAIVIGFAMLTFLMVLLYRTYAETDTLDADDPRLMDETPADDDDHGDGSVPQEGGRS</sequence>
<keyword evidence="10" id="KW-1185">Reference proteome</keyword>